<dbReference type="InterPro" id="IPR036388">
    <property type="entry name" value="WH-like_DNA-bd_sf"/>
</dbReference>
<dbReference type="SMART" id="SM00862">
    <property type="entry name" value="Trans_reg_C"/>
    <property type="match status" value="1"/>
</dbReference>
<dbReference type="PROSITE" id="PS51755">
    <property type="entry name" value="OMPR_PHOB"/>
    <property type="match status" value="1"/>
</dbReference>
<dbReference type="AlphaFoldDB" id="A0A4R3NL29"/>
<evidence type="ECO:0000256" key="2">
    <source>
        <dbReference type="PROSITE-ProRule" id="PRU01091"/>
    </source>
</evidence>
<dbReference type="GO" id="GO:0000160">
    <property type="term" value="P:phosphorelay signal transduction system"/>
    <property type="evidence" value="ECO:0007669"/>
    <property type="project" value="InterPro"/>
</dbReference>
<sequence>MKSSIKYIINDKFEFDYTNKKITYILNGDKRKVLTPAANILLFLIKNKVDGDNEVISQDELFSAGWGEKKKFVTINTFYQNILLLRKAFSELEHNFEIIKNIPKRGYRLVDDIHILNSSINNVNSSRFRNKHKIDRKYDGKIEKIHIPKVEKVENHKNISINTPPKYPSGYIKKKNVWLSFSNREVKRTIIMLVLIVLMTTIFFSYIDFQKKSSSLSNYTHCGEINSKIILCNKQMDLNANLSKFLSDEIISKSFDDYQYMYVIRRNFTNKLSIIYCIRELDSFSLKDNECVSYYIMDWVG</sequence>
<protein>
    <submittedName>
        <fullName evidence="5">DNA-binding winged helix-turn-helix (WHTH) protein</fullName>
    </submittedName>
</protein>
<keyword evidence="3" id="KW-0812">Transmembrane</keyword>
<dbReference type="Gene3D" id="1.10.10.10">
    <property type="entry name" value="Winged helix-like DNA-binding domain superfamily/Winged helix DNA-binding domain"/>
    <property type="match status" value="1"/>
</dbReference>
<feature type="DNA-binding region" description="OmpR/PhoB-type" evidence="2">
    <location>
        <begin position="4"/>
        <end position="111"/>
    </location>
</feature>
<evidence type="ECO:0000256" key="3">
    <source>
        <dbReference type="SAM" id="Phobius"/>
    </source>
</evidence>
<evidence type="ECO:0000313" key="6">
    <source>
        <dbReference type="Proteomes" id="UP000295055"/>
    </source>
</evidence>
<evidence type="ECO:0000313" key="5">
    <source>
        <dbReference type="EMBL" id="TCT30874.1"/>
    </source>
</evidence>
<keyword evidence="3" id="KW-0472">Membrane</keyword>
<comment type="caution">
    <text evidence="5">The sequence shown here is derived from an EMBL/GenBank/DDBJ whole genome shotgun (WGS) entry which is preliminary data.</text>
</comment>
<dbReference type="RefSeq" id="WP_165906959.1">
    <property type="nucleotide sequence ID" value="NZ_SMAS01000008.1"/>
</dbReference>
<dbReference type="Pfam" id="PF00486">
    <property type="entry name" value="Trans_reg_C"/>
    <property type="match status" value="1"/>
</dbReference>
<dbReference type="EMBL" id="SMAS01000008">
    <property type="protein sequence ID" value="TCT30874.1"/>
    <property type="molecule type" value="Genomic_DNA"/>
</dbReference>
<evidence type="ECO:0000256" key="1">
    <source>
        <dbReference type="ARBA" id="ARBA00023125"/>
    </source>
</evidence>
<dbReference type="InterPro" id="IPR001867">
    <property type="entry name" value="OmpR/PhoB-type_DNA-bd"/>
</dbReference>
<keyword evidence="3" id="KW-1133">Transmembrane helix</keyword>
<keyword evidence="1 2" id="KW-0238">DNA-binding</keyword>
<dbReference type="GO" id="GO:0006355">
    <property type="term" value="P:regulation of DNA-templated transcription"/>
    <property type="evidence" value="ECO:0007669"/>
    <property type="project" value="InterPro"/>
</dbReference>
<name>A0A4R3NL29_9GAMM</name>
<gene>
    <name evidence="5" type="ORF">EC835_10823</name>
</gene>
<dbReference type="InterPro" id="IPR016032">
    <property type="entry name" value="Sig_transdc_resp-reg_C-effctor"/>
</dbReference>
<dbReference type="SUPFAM" id="SSF46894">
    <property type="entry name" value="C-terminal effector domain of the bipartite response regulators"/>
    <property type="match status" value="1"/>
</dbReference>
<reference evidence="5 6" key="1">
    <citation type="submission" date="2019-03" db="EMBL/GenBank/DDBJ databases">
        <title>Genomic analyses of the natural microbiome of Caenorhabditis elegans.</title>
        <authorList>
            <person name="Samuel B."/>
        </authorList>
    </citation>
    <scope>NUCLEOTIDE SEQUENCE [LARGE SCALE GENOMIC DNA]</scope>
    <source>
        <strain evidence="5 6">JUb102</strain>
    </source>
</reference>
<feature type="domain" description="OmpR/PhoB-type" evidence="4">
    <location>
        <begin position="4"/>
        <end position="111"/>
    </location>
</feature>
<proteinExistence type="predicted"/>
<feature type="transmembrane region" description="Helical" evidence="3">
    <location>
        <begin position="189"/>
        <end position="207"/>
    </location>
</feature>
<evidence type="ECO:0000259" key="4">
    <source>
        <dbReference type="PROSITE" id="PS51755"/>
    </source>
</evidence>
<accession>A0A4R3NL29</accession>
<dbReference type="Proteomes" id="UP000295055">
    <property type="component" value="Unassembled WGS sequence"/>
</dbReference>
<dbReference type="GO" id="GO:0003677">
    <property type="term" value="F:DNA binding"/>
    <property type="evidence" value="ECO:0007669"/>
    <property type="project" value="UniProtKB-UniRule"/>
</dbReference>
<organism evidence="5 6">
    <name type="scientific">Providencia alcalifaciens</name>
    <dbReference type="NCBI Taxonomy" id="126385"/>
    <lineage>
        <taxon>Bacteria</taxon>
        <taxon>Pseudomonadati</taxon>
        <taxon>Pseudomonadota</taxon>
        <taxon>Gammaproteobacteria</taxon>
        <taxon>Enterobacterales</taxon>
        <taxon>Morganellaceae</taxon>
        <taxon>Providencia</taxon>
    </lineage>
</organism>